<name>A0ABD0JD18_9CAEN</name>
<accession>A0ABD0JD18</accession>
<feature type="region of interest" description="Disordered" evidence="1">
    <location>
        <begin position="21"/>
        <end position="126"/>
    </location>
</feature>
<dbReference type="EMBL" id="JACVVK020000496">
    <property type="protein sequence ID" value="KAK7471356.1"/>
    <property type="molecule type" value="Genomic_DNA"/>
</dbReference>
<dbReference type="Proteomes" id="UP001519460">
    <property type="component" value="Unassembled WGS sequence"/>
</dbReference>
<keyword evidence="2" id="KW-0732">Signal</keyword>
<evidence type="ECO:0000256" key="2">
    <source>
        <dbReference type="SAM" id="SignalP"/>
    </source>
</evidence>
<reference evidence="3 4" key="1">
    <citation type="journal article" date="2023" name="Sci. Data">
        <title>Genome assembly of the Korean intertidal mud-creeper Batillaria attramentaria.</title>
        <authorList>
            <person name="Patra A.K."/>
            <person name="Ho P.T."/>
            <person name="Jun S."/>
            <person name="Lee S.J."/>
            <person name="Kim Y."/>
            <person name="Won Y.J."/>
        </authorList>
    </citation>
    <scope>NUCLEOTIDE SEQUENCE [LARGE SCALE GENOMIC DNA]</scope>
    <source>
        <strain evidence="3">Wonlab-2016</strain>
    </source>
</reference>
<evidence type="ECO:0000256" key="1">
    <source>
        <dbReference type="SAM" id="MobiDB-lite"/>
    </source>
</evidence>
<sequence length="126" mass="12960">MKLAVLLSLCLLGLLVPYLEAAPPEMRGRGTEKATDKATEKGKGQENGKGKGVGGRSGEPGLGAGSQRHGRRGQRYRAERARHGQRCRGQGEGSGPDNAQGPVEAQAEVMTGEVAPGLGQGSGQGQ</sequence>
<evidence type="ECO:0000313" key="4">
    <source>
        <dbReference type="Proteomes" id="UP001519460"/>
    </source>
</evidence>
<evidence type="ECO:0000313" key="3">
    <source>
        <dbReference type="EMBL" id="KAK7471356.1"/>
    </source>
</evidence>
<dbReference type="AlphaFoldDB" id="A0ABD0JD18"/>
<proteinExistence type="predicted"/>
<feature type="signal peptide" evidence="2">
    <location>
        <begin position="1"/>
        <end position="21"/>
    </location>
</feature>
<feature type="non-terminal residue" evidence="3">
    <location>
        <position position="126"/>
    </location>
</feature>
<feature type="compositionally biased region" description="Gly residues" evidence="1">
    <location>
        <begin position="50"/>
        <end position="64"/>
    </location>
</feature>
<feature type="chain" id="PRO_5044756111" evidence="2">
    <location>
        <begin position="22"/>
        <end position="126"/>
    </location>
</feature>
<gene>
    <name evidence="3" type="ORF">BaRGS_00035994</name>
</gene>
<keyword evidence="4" id="KW-1185">Reference proteome</keyword>
<organism evidence="3 4">
    <name type="scientific">Batillaria attramentaria</name>
    <dbReference type="NCBI Taxonomy" id="370345"/>
    <lineage>
        <taxon>Eukaryota</taxon>
        <taxon>Metazoa</taxon>
        <taxon>Spiralia</taxon>
        <taxon>Lophotrochozoa</taxon>
        <taxon>Mollusca</taxon>
        <taxon>Gastropoda</taxon>
        <taxon>Caenogastropoda</taxon>
        <taxon>Sorbeoconcha</taxon>
        <taxon>Cerithioidea</taxon>
        <taxon>Batillariidae</taxon>
        <taxon>Batillaria</taxon>
    </lineage>
</organism>
<protein>
    <submittedName>
        <fullName evidence="3">Uncharacterized protein</fullName>
    </submittedName>
</protein>
<comment type="caution">
    <text evidence="3">The sequence shown here is derived from an EMBL/GenBank/DDBJ whole genome shotgun (WGS) entry which is preliminary data.</text>
</comment>
<feature type="compositionally biased region" description="Basic and acidic residues" evidence="1">
    <location>
        <begin position="26"/>
        <end position="49"/>
    </location>
</feature>